<dbReference type="AlphaFoldDB" id="A0A4R9M051"/>
<proteinExistence type="predicted"/>
<comment type="caution">
    <text evidence="1">The sequence shown here is derived from an EMBL/GenBank/DDBJ whole genome shotgun (WGS) entry which is preliminary data.</text>
</comment>
<dbReference type="RefSeq" id="WP_135760488.1">
    <property type="nucleotide sequence ID" value="NZ_RQHW01000034.1"/>
</dbReference>
<keyword evidence="2" id="KW-1185">Reference proteome</keyword>
<dbReference type="EMBL" id="RQHW01000034">
    <property type="protein sequence ID" value="TGN19145.1"/>
    <property type="molecule type" value="Genomic_DNA"/>
</dbReference>
<organism evidence="1 2">
    <name type="scientific">Leptospira idonii</name>
    <dbReference type="NCBI Taxonomy" id="1193500"/>
    <lineage>
        <taxon>Bacteria</taxon>
        <taxon>Pseudomonadati</taxon>
        <taxon>Spirochaetota</taxon>
        <taxon>Spirochaetia</taxon>
        <taxon>Leptospirales</taxon>
        <taxon>Leptospiraceae</taxon>
        <taxon>Leptospira</taxon>
    </lineage>
</organism>
<dbReference type="Proteomes" id="UP000298058">
    <property type="component" value="Unassembled WGS sequence"/>
</dbReference>
<evidence type="ECO:0000313" key="1">
    <source>
        <dbReference type="EMBL" id="TGN19145.1"/>
    </source>
</evidence>
<sequence length="189" mass="21730">MSRNLIITFKGNLLPEPGYKSLGKNCIGGVVQFHNQNKNPLTVSIQSEFTAPQNAEMHALLKILEFLESNVYQKGDVIFICFESFELLSQISELKILNERETEKILSCLEKPLSETKNQINDPFRLTEYEAIYSEHQFYKIKIKLKQILSKFQDLEFKLIEPKKNILARNLSSEASGIETTNELELISD</sequence>
<evidence type="ECO:0000313" key="2">
    <source>
        <dbReference type="Proteomes" id="UP000298058"/>
    </source>
</evidence>
<accession>A0A4R9M051</accession>
<name>A0A4R9M051_9LEPT</name>
<protein>
    <submittedName>
        <fullName evidence="1">Uncharacterized protein</fullName>
    </submittedName>
</protein>
<reference evidence="1" key="1">
    <citation type="journal article" date="2019" name="PLoS Negl. Trop. Dis.">
        <title>Revisiting the worldwide diversity of Leptospira species in the environment.</title>
        <authorList>
            <person name="Vincent A.T."/>
            <person name="Schiettekatte O."/>
            <person name="Bourhy P."/>
            <person name="Veyrier F.J."/>
            <person name="Picardeau M."/>
        </authorList>
    </citation>
    <scope>NUCLEOTIDE SEQUENCE [LARGE SCALE GENOMIC DNA]</scope>
    <source>
        <strain evidence="1">201300427</strain>
    </source>
</reference>
<gene>
    <name evidence="1" type="ORF">EHS15_10310</name>
</gene>